<feature type="transmembrane region" description="Helical" evidence="12">
    <location>
        <begin position="250"/>
        <end position="268"/>
    </location>
</feature>
<keyword evidence="7 14" id="KW-0418">Kinase</keyword>
<keyword evidence="5" id="KW-0808">Transferase</keyword>
<dbReference type="EC" id="2.7.13.3" evidence="3"/>
<keyword evidence="12" id="KW-1133">Transmembrane helix</keyword>
<evidence type="ECO:0000256" key="4">
    <source>
        <dbReference type="ARBA" id="ARBA00022553"/>
    </source>
</evidence>
<organism evidence="14 15">
    <name type="scientific">Paenibacillus silvae</name>
    <dbReference type="NCBI Taxonomy" id="1325358"/>
    <lineage>
        <taxon>Bacteria</taxon>
        <taxon>Bacillati</taxon>
        <taxon>Bacillota</taxon>
        <taxon>Bacilli</taxon>
        <taxon>Bacillales</taxon>
        <taxon>Paenibacillaceae</taxon>
        <taxon>Paenibacillus</taxon>
    </lineage>
</organism>
<dbReference type="GO" id="GO:0005886">
    <property type="term" value="C:plasma membrane"/>
    <property type="evidence" value="ECO:0007669"/>
    <property type="project" value="UniProtKB-SubCell"/>
</dbReference>
<dbReference type="PANTHER" id="PTHR45453:SF1">
    <property type="entry name" value="PHOSPHATE REGULON SENSOR PROTEIN PHOR"/>
    <property type="match status" value="1"/>
</dbReference>
<dbReference type="Gene3D" id="3.30.565.10">
    <property type="entry name" value="Histidine kinase-like ATPase, C-terminal domain"/>
    <property type="match status" value="1"/>
</dbReference>
<comment type="subcellular location">
    <subcellularLocation>
        <location evidence="2">Cell membrane</location>
        <topology evidence="2">Multi-pass membrane protein</topology>
    </subcellularLocation>
</comment>
<evidence type="ECO:0000256" key="10">
    <source>
        <dbReference type="ARBA" id="ARBA00023136"/>
    </source>
</evidence>
<keyword evidence="12" id="KW-0812">Transmembrane</keyword>
<evidence type="ECO:0000256" key="11">
    <source>
        <dbReference type="SAM" id="MobiDB-lite"/>
    </source>
</evidence>
<dbReference type="FunFam" id="3.30.565.10:FF:000006">
    <property type="entry name" value="Sensor histidine kinase WalK"/>
    <property type="match status" value="1"/>
</dbReference>
<dbReference type="InterPro" id="IPR050351">
    <property type="entry name" value="BphY/WalK/GraS-like"/>
</dbReference>
<evidence type="ECO:0000313" key="15">
    <source>
        <dbReference type="Proteomes" id="UP000249204"/>
    </source>
</evidence>
<comment type="caution">
    <text evidence="14">The sequence shown here is derived from an EMBL/GenBank/DDBJ whole genome shotgun (WGS) entry which is preliminary data.</text>
</comment>
<keyword evidence="6" id="KW-0547">Nucleotide-binding</keyword>
<gene>
    <name evidence="14" type="ORF">DN757_29790</name>
</gene>
<dbReference type="SUPFAM" id="SSF55874">
    <property type="entry name" value="ATPase domain of HSP90 chaperone/DNA topoisomerase II/histidine kinase"/>
    <property type="match status" value="1"/>
</dbReference>
<keyword evidence="9" id="KW-0902">Two-component regulatory system</keyword>
<dbReference type="PRINTS" id="PR00344">
    <property type="entry name" value="BCTRLSENSOR"/>
</dbReference>
<dbReference type="SMART" id="SM00387">
    <property type="entry name" value="HATPase_c"/>
    <property type="match status" value="1"/>
</dbReference>
<evidence type="ECO:0000256" key="1">
    <source>
        <dbReference type="ARBA" id="ARBA00000085"/>
    </source>
</evidence>
<evidence type="ECO:0000256" key="8">
    <source>
        <dbReference type="ARBA" id="ARBA00022840"/>
    </source>
</evidence>
<dbReference type="InterPro" id="IPR003661">
    <property type="entry name" value="HisK_dim/P_dom"/>
</dbReference>
<dbReference type="AlphaFoldDB" id="A0A2W6N7T1"/>
<dbReference type="PANTHER" id="PTHR45453">
    <property type="entry name" value="PHOSPHATE REGULON SENSOR PROTEIN PHOR"/>
    <property type="match status" value="1"/>
</dbReference>
<evidence type="ECO:0000256" key="9">
    <source>
        <dbReference type="ARBA" id="ARBA00023012"/>
    </source>
</evidence>
<keyword evidence="4" id="KW-0597">Phosphoprotein</keyword>
<feature type="domain" description="Histidine kinase" evidence="13">
    <location>
        <begin position="293"/>
        <end position="507"/>
    </location>
</feature>
<dbReference type="GO" id="GO:0016036">
    <property type="term" value="P:cellular response to phosphate starvation"/>
    <property type="evidence" value="ECO:0007669"/>
    <property type="project" value="TreeGrafter"/>
</dbReference>
<feature type="region of interest" description="Disordered" evidence="11">
    <location>
        <begin position="56"/>
        <end position="162"/>
    </location>
</feature>
<evidence type="ECO:0000256" key="3">
    <source>
        <dbReference type="ARBA" id="ARBA00012438"/>
    </source>
</evidence>
<dbReference type="CDD" id="cd00082">
    <property type="entry name" value="HisKA"/>
    <property type="match status" value="1"/>
</dbReference>
<dbReference type="GO" id="GO:0004721">
    <property type="term" value="F:phosphoprotein phosphatase activity"/>
    <property type="evidence" value="ECO:0007669"/>
    <property type="project" value="TreeGrafter"/>
</dbReference>
<dbReference type="GO" id="GO:0005524">
    <property type="term" value="F:ATP binding"/>
    <property type="evidence" value="ECO:0007669"/>
    <property type="project" value="UniProtKB-KW"/>
</dbReference>
<evidence type="ECO:0000256" key="6">
    <source>
        <dbReference type="ARBA" id="ARBA00022741"/>
    </source>
</evidence>
<feature type="compositionally biased region" description="Low complexity" evidence="11">
    <location>
        <begin position="91"/>
        <end position="114"/>
    </location>
</feature>
<evidence type="ECO:0000256" key="12">
    <source>
        <dbReference type="SAM" id="Phobius"/>
    </source>
</evidence>
<feature type="compositionally biased region" description="Gly residues" evidence="11">
    <location>
        <begin position="115"/>
        <end position="125"/>
    </location>
</feature>
<dbReference type="FunFam" id="1.10.287.130:FF:000001">
    <property type="entry name" value="Two-component sensor histidine kinase"/>
    <property type="match status" value="1"/>
</dbReference>
<proteinExistence type="predicted"/>
<dbReference type="InterPro" id="IPR036890">
    <property type="entry name" value="HATPase_C_sf"/>
</dbReference>
<dbReference type="RefSeq" id="WP_111273766.1">
    <property type="nucleotide sequence ID" value="NZ_QKWW01000144.1"/>
</dbReference>
<dbReference type="PROSITE" id="PS50109">
    <property type="entry name" value="HIS_KIN"/>
    <property type="match status" value="1"/>
</dbReference>
<dbReference type="Proteomes" id="UP000249204">
    <property type="component" value="Unassembled WGS sequence"/>
</dbReference>
<dbReference type="Gene3D" id="1.10.287.130">
    <property type="match status" value="1"/>
</dbReference>
<name>A0A2W6N7T1_9BACL</name>
<keyword evidence="10 12" id="KW-0472">Membrane</keyword>
<feature type="transmembrane region" description="Helical" evidence="12">
    <location>
        <begin position="9"/>
        <end position="31"/>
    </location>
</feature>
<comment type="catalytic activity">
    <reaction evidence="1">
        <text>ATP + protein L-histidine = ADP + protein N-phospho-L-histidine.</text>
        <dbReference type="EC" id="2.7.13.3"/>
    </reaction>
</comment>
<protein>
    <recommendedName>
        <fullName evidence="3">histidine kinase</fullName>
        <ecNumber evidence="3">2.7.13.3</ecNumber>
    </recommendedName>
</protein>
<dbReference type="InterPro" id="IPR003594">
    <property type="entry name" value="HATPase_dom"/>
</dbReference>
<sequence length="507" mass="55165">MFKKLRNRFLIVNLVSISIMMLVAFITIYTITYQNVQRETNMELYKVSDFYHSPYSPSSSQIPWGEGQGGEAGSGASSAAGSSADTRTERGTSTGTATGKGTDTGVSGSTSGSGESPGSGTGSGTGSTSDAMPSSVGKGGSGGMVGGEFGGNRGPGGDLNAPPARSVSFMIQTDDQWNITGTHSRFDMEEPFYKEALQKVDRSLVTGGERKTDQFALDGTDWAYVVDPSGEGYMIVFMDVTAQQGILTNLIYTFAVVGLAMLIVIYFLSRYFANRSIAPVREAFEKQKQFIADASHELKTPLAIINTNTDVLLANQEETIESQAKWLHYIKSETERMSGLTNDLLYLTQMDDSRSNLIHTTFNMSDAVESIILPMEAVIFEKNISLDYNIEPDLNVHGNREQIKQVILILLDNAVKYSGPKGSVNVTLQKMNHDVMLTVFNTGEGIAPEHLDRIFDRFYRTDSSRARKHGGHGLGLAIARSIVEQHKGEIYAKSVVGEGASFYVRLS</sequence>
<feature type="compositionally biased region" description="Gly residues" evidence="11">
    <location>
        <begin position="137"/>
        <end position="157"/>
    </location>
</feature>
<dbReference type="Pfam" id="PF00512">
    <property type="entry name" value="HisKA"/>
    <property type="match status" value="1"/>
</dbReference>
<dbReference type="InterPro" id="IPR036097">
    <property type="entry name" value="HisK_dim/P_sf"/>
</dbReference>
<keyword evidence="8" id="KW-0067">ATP-binding</keyword>
<evidence type="ECO:0000313" key="14">
    <source>
        <dbReference type="EMBL" id="PZT51975.1"/>
    </source>
</evidence>
<feature type="compositionally biased region" description="Low complexity" evidence="11">
    <location>
        <begin position="74"/>
        <end position="84"/>
    </location>
</feature>
<dbReference type="SMART" id="SM00388">
    <property type="entry name" value="HisKA"/>
    <property type="match status" value="1"/>
</dbReference>
<accession>A0A2W6N7T1</accession>
<dbReference type="EMBL" id="QKWW01000144">
    <property type="protein sequence ID" value="PZT51975.1"/>
    <property type="molecule type" value="Genomic_DNA"/>
</dbReference>
<reference evidence="14 15" key="1">
    <citation type="submission" date="2018-06" db="EMBL/GenBank/DDBJ databases">
        <title>Isolation of heavy metals resistant Paenibacillus silvae NC2 from Gold-Copper mine in ZiJin, China.</title>
        <authorList>
            <person name="Xu J."/>
            <person name="Mazhar H.S."/>
            <person name="Rensing C."/>
        </authorList>
    </citation>
    <scope>NUCLEOTIDE SEQUENCE [LARGE SCALE GENOMIC DNA]</scope>
    <source>
        <strain evidence="14 15">NC2</strain>
    </source>
</reference>
<dbReference type="InterPro" id="IPR004358">
    <property type="entry name" value="Sig_transdc_His_kin-like_C"/>
</dbReference>
<evidence type="ECO:0000256" key="5">
    <source>
        <dbReference type="ARBA" id="ARBA00022679"/>
    </source>
</evidence>
<dbReference type="GO" id="GO:0000155">
    <property type="term" value="F:phosphorelay sensor kinase activity"/>
    <property type="evidence" value="ECO:0007669"/>
    <property type="project" value="InterPro"/>
</dbReference>
<evidence type="ECO:0000256" key="7">
    <source>
        <dbReference type="ARBA" id="ARBA00022777"/>
    </source>
</evidence>
<dbReference type="Pfam" id="PF02518">
    <property type="entry name" value="HATPase_c"/>
    <property type="match status" value="1"/>
</dbReference>
<dbReference type="InterPro" id="IPR005467">
    <property type="entry name" value="His_kinase_dom"/>
</dbReference>
<evidence type="ECO:0000259" key="13">
    <source>
        <dbReference type="PROSITE" id="PS50109"/>
    </source>
</evidence>
<evidence type="ECO:0000256" key="2">
    <source>
        <dbReference type="ARBA" id="ARBA00004651"/>
    </source>
</evidence>
<dbReference type="SUPFAM" id="SSF47384">
    <property type="entry name" value="Homodimeric domain of signal transducing histidine kinase"/>
    <property type="match status" value="1"/>
</dbReference>